<name>A0A1J5PFJ4_9ZZZZ</name>
<evidence type="ECO:0000313" key="1">
    <source>
        <dbReference type="EMBL" id="OIQ64027.1"/>
    </source>
</evidence>
<sequence length="164" mass="18881">MNRDRGTIQIRTRPIYRNRATRRPITVICDRRVPLRIEHGVTSHLKHIPSRINAPRTIRSSVPISERISDPHQRTSVTKDRYSRAICIRTRTIDRNRATSSAIAVICDRISNNRPLRIKNRVNRNHKGVTRRIGYARTVGGRIPTSEVVTSSDQRTSVTKNRDS</sequence>
<dbReference type="EMBL" id="MLJW01008479">
    <property type="protein sequence ID" value="OIQ64027.1"/>
    <property type="molecule type" value="Genomic_DNA"/>
</dbReference>
<reference evidence="1" key="1">
    <citation type="submission" date="2016-10" db="EMBL/GenBank/DDBJ databases">
        <title>Sequence of Gallionella enrichment culture.</title>
        <authorList>
            <person name="Poehlein A."/>
            <person name="Muehling M."/>
            <person name="Daniel R."/>
        </authorList>
    </citation>
    <scope>NUCLEOTIDE SEQUENCE</scope>
</reference>
<comment type="caution">
    <text evidence="1">The sequence shown here is derived from an EMBL/GenBank/DDBJ whole genome shotgun (WGS) entry which is preliminary data.</text>
</comment>
<organism evidence="1">
    <name type="scientific">mine drainage metagenome</name>
    <dbReference type="NCBI Taxonomy" id="410659"/>
    <lineage>
        <taxon>unclassified sequences</taxon>
        <taxon>metagenomes</taxon>
        <taxon>ecological metagenomes</taxon>
    </lineage>
</organism>
<gene>
    <name evidence="1" type="ORF">GALL_544270</name>
</gene>
<protein>
    <submittedName>
        <fullName evidence="1">Uncharacterized protein</fullName>
    </submittedName>
</protein>
<accession>A0A1J5PFJ4</accession>
<proteinExistence type="predicted"/>
<dbReference type="AlphaFoldDB" id="A0A1J5PFJ4"/>